<evidence type="ECO:0000256" key="3">
    <source>
        <dbReference type="PIRSR" id="PIRSR602401-1"/>
    </source>
</evidence>
<dbReference type="Pfam" id="PF00067">
    <property type="entry name" value="p450"/>
    <property type="match status" value="1"/>
</dbReference>
<dbReference type="PROSITE" id="PS00086">
    <property type="entry name" value="CYTOCHROME_P450"/>
    <property type="match status" value="1"/>
</dbReference>
<keyword evidence="5" id="KW-0472">Membrane</keyword>
<keyword evidence="4" id="KW-0503">Monooxygenase</keyword>
<dbReference type="GO" id="GO:0020037">
    <property type="term" value="F:heme binding"/>
    <property type="evidence" value="ECO:0007669"/>
    <property type="project" value="InterPro"/>
</dbReference>
<feature type="binding site" description="axial binding residue" evidence="3">
    <location>
        <position position="489"/>
    </location>
    <ligand>
        <name>heme</name>
        <dbReference type="ChEBI" id="CHEBI:30413"/>
    </ligand>
    <ligandPart>
        <name>Fe</name>
        <dbReference type="ChEBI" id="CHEBI:18248"/>
    </ligandPart>
</feature>
<dbReference type="SUPFAM" id="SSF48264">
    <property type="entry name" value="Cytochrome P450"/>
    <property type="match status" value="1"/>
</dbReference>
<keyword evidence="2 3" id="KW-0408">Iron</keyword>
<dbReference type="InterPro" id="IPR036396">
    <property type="entry name" value="Cyt_P450_sf"/>
</dbReference>
<evidence type="ECO:0000256" key="4">
    <source>
        <dbReference type="RuleBase" id="RU000461"/>
    </source>
</evidence>
<dbReference type="GO" id="GO:0005506">
    <property type="term" value="F:iron ion binding"/>
    <property type="evidence" value="ECO:0007669"/>
    <property type="project" value="InterPro"/>
</dbReference>
<dbReference type="STRING" id="44941.A0A397VZE3"/>
<dbReference type="InterPro" id="IPR002401">
    <property type="entry name" value="Cyt_P450_E_grp-I"/>
</dbReference>
<dbReference type="PANTHER" id="PTHR24301">
    <property type="entry name" value="THROMBOXANE-A SYNTHASE"/>
    <property type="match status" value="1"/>
</dbReference>
<name>A0A397VZE3_9GLOM</name>
<evidence type="ECO:0000256" key="1">
    <source>
        <dbReference type="ARBA" id="ARBA00022723"/>
    </source>
</evidence>
<dbReference type="GO" id="GO:0016705">
    <property type="term" value="F:oxidoreductase activity, acting on paired donors, with incorporation or reduction of molecular oxygen"/>
    <property type="evidence" value="ECO:0007669"/>
    <property type="project" value="InterPro"/>
</dbReference>
<protein>
    <submittedName>
        <fullName evidence="6">Cytochrome P450</fullName>
    </submittedName>
</protein>
<proteinExistence type="inferred from homology"/>
<comment type="caution">
    <text evidence="6">The sequence shown here is derived from an EMBL/GenBank/DDBJ whole genome shotgun (WGS) entry which is preliminary data.</text>
</comment>
<dbReference type="Proteomes" id="UP000266673">
    <property type="component" value="Unassembled WGS sequence"/>
</dbReference>
<evidence type="ECO:0000256" key="5">
    <source>
        <dbReference type="SAM" id="Phobius"/>
    </source>
</evidence>
<dbReference type="GO" id="GO:0004497">
    <property type="term" value="F:monooxygenase activity"/>
    <property type="evidence" value="ECO:0007669"/>
    <property type="project" value="UniProtKB-KW"/>
</dbReference>
<dbReference type="EMBL" id="QKWP01000176">
    <property type="protein sequence ID" value="RIB25393.1"/>
    <property type="molecule type" value="Genomic_DNA"/>
</dbReference>
<accession>A0A397VZE3</accession>
<dbReference type="PRINTS" id="PR00385">
    <property type="entry name" value="P450"/>
</dbReference>
<dbReference type="OrthoDB" id="2347964at2759"/>
<keyword evidence="3 4" id="KW-0349">Heme</keyword>
<dbReference type="Gene3D" id="1.10.630.10">
    <property type="entry name" value="Cytochrome P450"/>
    <property type="match status" value="1"/>
</dbReference>
<comment type="cofactor">
    <cofactor evidence="3">
        <name>heme</name>
        <dbReference type="ChEBI" id="CHEBI:30413"/>
    </cofactor>
</comment>
<dbReference type="PANTHER" id="PTHR24301:SF2">
    <property type="entry name" value="THROMBOXANE-A SYNTHASE"/>
    <property type="match status" value="1"/>
</dbReference>
<dbReference type="PRINTS" id="PR00463">
    <property type="entry name" value="EP450I"/>
</dbReference>
<reference evidence="6 7" key="1">
    <citation type="submission" date="2018-06" db="EMBL/GenBank/DDBJ databases">
        <title>Comparative genomics reveals the genomic features of Rhizophagus irregularis, R. cerebriforme, R. diaphanum and Gigaspora rosea, and their symbiotic lifestyle signature.</title>
        <authorList>
            <person name="Morin E."/>
            <person name="San Clemente H."/>
            <person name="Chen E.C.H."/>
            <person name="De La Providencia I."/>
            <person name="Hainaut M."/>
            <person name="Kuo A."/>
            <person name="Kohler A."/>
            <person name="Murat C."/>
            <person name="Tang N."/>
            <person name="Roy S."/>
            <person name="Loubradou J."/>
            <person name="Henrissat B."/>
            <person name="Grigoriev I.V."/>
            <person name="Corradi N."/>
            <person name="Roux C."/>
            <person name="Martin F.M."/>
        </authorList>
    </citation>
    <scope>NUCLEOTIDE SEQUENCE [LARGE SCALE GENOMIC DNA]</scope>
    <source>
        <strain evidence="6 7">DAOM 194757</strain>
    </source>
</reference>
<evidence type="ECO:0000313" key="7">
    <source>
        <dbReference type="Proteomes" id="UP000266673"/>
    </source>
</evidence>
<dbReference type="InterPro" id="IPR017972">
    <property type="entry name" value="Cyt_P450_CS"/>
</dbReference>
<feature type="transmembrane region" description="Helical" evidence="5">
    <location>
        <begin position="12"/>
        <end position="31"/>
    </location>
</feature>
<dbReference type="CDD" id="cd00302">
    <property type="entry name" value="cytochrome_P450"/>
    <property type="match status" value="1"/>
</dbReference>
<sequence length="543" mass="63078">MAIQKIIEVLSIKDYFLLFILIFATYVFNFYHKYLTRPNPLPGPLPLPFIGNLHNVAHDLKLFFEECQLKYGDICEIMLDGHRWIILSRPDYVENFMSSKCLKRFPYSEGLVEFGFYGHGVAGNDDYKSWKYNKQFFNQALLVPKFMDNAIKSTNNLFEELRGYWQSLGKQNISNHNKDNWILETDFSAWFHAFTNDIISIIAIGERTYSIASYYNTQSTVKSDHPDALVEDGNKFVKSVINNIEGIIFFMVVGQFWRHYVPIVRNKANFYLKNRDYLFEKMDFMIKKRRKEIEEMPMGTEMRTDMLTSLIIANTEKGTTNIKAVGDETFEPMIDEEIISNLLEAFEGGTETTANSICYIVYNLCKYPNVKQKMISEIDSIFSNKSYLTSDDLSKLKYCEAIIKEANRMIPISNFVTRYMIEDCEVAGYKWAAGTLFHLNLAGVHNHPKVWPNPEVFDPDRFYNVDHGDDKQLENKYSLLIFGGGPRICPGRKLAMCELLLLMTSIYRYFNVELVDMHEPLKIAALTTNNVLEMKVRISPRIN</sequence>
<dbReference type="InterPro" id="IPR001128">
    <property type="entry name" value="Cyt_P450"/>
</dbReference>
<keyword evidence="1 3" id="KW-0479">Metal-binding</keyword>
<evidence type="ECO:0000313" key="6">
    <source>
        <dbReference type="EMBL" id="RIB25393.1"/>
    </source>
</evidence>
<gene>
    <name evidence="6" type="ORF">C2G38_2012958</name>
</gene>
<evidence type="ECO:0000256" key="2">
    <source>
        <dbReference type="ARBA" id="ARBA00023004"/>
    </source>
</evidence>
<dbReference type="AlphaFoldDB" id="A0A397VZE3"/>
<keyword evidence="5" id="KW-0812">Transmembrane</keyword>
<keyword evidence="7" id="KW-1185">Reference proteome</keyword>
<keyword evidence="5" id="KW-1133">Transmembrane helix</keyword>
<comment type="similarity">
    <text evidence="4">Belongs to the cytochrome P450 family.</text>
</comment>
<keyword evidence="4" id="KW-0560">Oxidoreductase</keyword>
<organism evidence="6 7">
    <name type="scientific">Gigaspora rosea</name>
    <dbReference type="NCBI Taxonomy" id="44941"/>
    <lineage>
        <taxon>Eukaryota</taxon>
        <taxon>Fungi</taxon>
        <taxon>Fungi incertae sedis</taxon>
        <taxon>Mucoromycota</taxon>
        <taxon>Glomeromycotina</taxon>
        <taxon>Glomeromycetes</taxon>
        <taxon>Diversisporales</taxon>
        <taxon>Gigasporaceae</taxon>
        <taxon>Gigaspora</taxon>
    </lineage>
</organism>